<dbReference type="InterPro" id="IPR043502">
    <property type="entry name" value="DNA/RNA_pol_sf"/>
</dbReference>
<proteinExistence type="predicted"/>
<accession>A0ABY9CS91</accession>
<dbReference type="Pfam" id="PF07727">
    <property type="entry name" value="RVT_2"/>
    <property type="match status" value="1"/>
</dbReference>
<dbReference type="PANTHER" id="PTHR43383">
    <property type="entry name" value="NODULIN 6"/>
    <property type="match status" value="1"/>
</dbReference>
<dbReference type="InterPro" id="IPR013103">
    <property type="entry name" value="RVT_2"/>
</dbReference>
<evidence type="ECO:0000313" key="3">
    <source>
        <dbReference type="Proteomes" id="UP001227230"/>
    </source>
</evidence>
<keyword evidence="3" id="KW-1185">Reference proteome</keyword>
<dbReference type="SUPFAM" id="SSF56672">
    <property type="entry name" value="DNA/RNA polymerases"/>
    <property type="match status" value="1"/>
</dbReference>
<evidence type="ECO:0000259" key="1">
    <source>
        <dbReference type="Pfam" id="PF07727"/>
    </source>
</evidence>
<organism evidence="2 3">
    <name type="scientific">Vitis vinifera</name>
    <name type="common">Grape</name>
    <dbReference type="NCBI Taxonomy" id="29760"/>
    <lineage>
        <taxon>Eukaryota</taxon>
        <taxon>Viridiplantae</taxon>
        <taxon>Streptophyta</taxon>
        <taxon>Embryophyta</taxon>
        <taxon>Tracheophyta</taxon>
        <taxon>Spermatophyta</taxon>
        <taxon>Magnoliopsida</taxon>
        <taxon>eudicotyledons</taxon>
        <taxon>Gunneridae</taxon>
        <taxon>Pentapetalae</taxon>
        <taxon>rosids</taxon>
        <taxon>Vitales</taxon>
        <taxon>Vitaceae</taxon>
        <taxon>Viteae</taxon>
        <taxon>Vitis</taxon>
    </lineage>
</organism>
<feature type="domain" description="Reverse transcriptase Ty1/copia-type" evidence="1">
    <location>
        <begin position="9"/>
        <end position="94"/>
    </location>
</feature>
<gene>
    <name evidence="2" type="ORF">VitviT2T_016852</name>
</gene>
<sequence length="95" mass="10872">MFSINYKVDESVDRYKATLVAKGFTQTYGIDYLETFSPVAKLNTIRVLLSLATNLDWPLHQLDVKNVFFHGDLEEEVYMDIIPGYTTSSETKIVC</sequence>
<dbReference type="Proteomes" id="UP001227230">
    <property type="component" value="Chromosome 11"/>
</dbReference>
<protein>
    <recommendedName>
        <fullName evidence="1">Reverse transcriptase Ty1/copia-type domain-containing protein</fullName>
    </recommendedName>
</protein>
<evidence type="ECO:0000313" key="2">
    <source>
        <dbReference type="EMBL" id="WJZ98322.1"/>
    </source>
</evidence>
<reference evidence="2 3" key="1">
    <citation type="journal article" date="2023" name="Hortic Res">
        <title>The complete reference genome for grapevine (Vitis vinifera L.) genetics and breeding.</title>
        <authorList>
            <person name="Shi X."/>
            <person name="Cao S."/>
            <person name="Wang X."/>
            <person name="Huang S."/>
            <person name="Wang Y."/>
            <person name="Liu Z."/>
            <person name="Liu W."/>
            <person name="Leng X."/>
            <person name="Peng Y."/>
            <person name="Wang N."/>
            <person name="Wang Y."/>
            <person name="Ma Z."/>
            <person name="Xu X."/>
            <person name="Zhang F."/>
            <person name="Xue H."/>
            <person name="Zhong H."/>
            <person name="Wang Y."/>
            <person name="Zhang K."/>
            <person name="Velt A."/>
            <person name="Avia K."/>
            <person name="Holtgrawe D."/>
            <person name="Grimplet J."/>
            <person name="Matus J.T."/>
            <person name="Ware D."/>
            <person name="Wu X."/>
            <person name="Wang H."/>
            <person name="Liu C."/>
            <person name="Fang Y."/>
            <person name="Rustenholz C."/>
            <person name="Cheng Z."/>
            <person name="Xiao H."/>
            <person name="Zhou Y."/>
        </authorList>
    </citation>
    <scope>NUCLEOTIDE SEQUENCE [LARGE SCALE GENOMIC DNA]</scope>
    <source>
        <strain evidence="3">cv. Pinot noir / PN40024</strain>
        <tissue evidence="2">Leaf</tissue>
    </source>
</reference>
<name>A0ABY9CS91_VITVI</name>
<dbReference type="PANTHER" id="PTHR43383:SF2">
    <property type="entry name" value="AMIDOHYDROLASE 2 FAMILY PROTEIN"/>
    <property type="match status" value="1"/>
</dbReference>
<dbReference type="EMBL" id="CP126658">
    <property type="protein sequence ID" value="WJZ98322.1"/>
    <property type="molecule type" value="Genomic_DNA"/>
</dbReference>